<dbReference type="InterPro" id="IPR052750">
    <property type="entry name" value="GH18_Chitinase"/>
</dbReference>
<dbReference type="InterPro" id="IPR017853">
    <property type="entry name" value="GH"/>
</dbReference>
<evidence type="ECO:0000256" key="2">
    <source>
        <dbReference type="SAM" id="Phobius"/>
    </source>
</evidence>
<evidence type="ECO:0000313" key="4">
    <source>
        <dbReference type="EMBL" id="TDK27700.1"/>
    </source>
</evidence>
<dbReference type="OrthoDB" id="99456at2"/>
<sequence>MIVARLVHRRTGSLLYQRSLTAYSLDGAVPDPVPAKQFHLCDVRNNSTDGVPSPTALHFTVGLRWGGHHIGGTLSKRFPGRRLSALRLLFLVCVSGALVTASVVGWTRFDDARAAASGKPFFAGYVDATATPFYAFEKPPTRQGRNIVLSFVVADPADDCEPSWGAAYSLDEAESTLDLDRRIAHLSRSGGEVSVSFGGLLNTELAASCTDVRKLTAAYEAVIDRYDITTIDLDVEGGNLANTEAGKRRAEAVAALQEDRAKSGAPLNVWLTLPVAPSGLTAEGTDAVAQMLAAKVDLAGVNVMTMDYGASRTEGTSMLEASVAAARATHSQLGTLYGRAGIDLGPQTLWRKIGLTPMIGQNDVVGEVFDTDAAVDFNRFAKENGIGRMSMWSLNRDGNCSANYADLTVVSDGCSGIDQNGLQFAELLGDGFEGRASTLVKGPTVSEPIATPVADDPETSPYPIWEEEGTYTEDDRVVWHGNVYVAKYWTRGDIPDNPVLQAEETPWTILGPVLPGEKPLPQVTAPAGTYPVWNPKTVYLKGERILLDGDVFEAKWWTQGDSPEAAMQGSDGSPWNKLSSSELAELLKKDPGGVAGG</sequence>
<dbReference type="Proteomes" id="UP000295411">
    <property type="component" value="Unassembled WGS sequence"/>
</dbReference>
<dbReference type="InterPro" id="IPR036573">
    <property type="entry name" value="CBM_sf_5/12"/>
</dbReference>
<dbReference type="Gene3D" id="2.10.10.20">
    <property type="entry name" value="Carbohydrate-binding module superfamily 5/12"/>
    <property type="match status" value="2"/>
</dbReference>
<keyword evidence="2" id="KW-0472">Membrane</keyword>
<dbReference type="SMART" id="SM00495">
    <property type="entry name" value="ChtBD3"/>
    <property type="match status" value="2"/>
</dbReference>
<evidence type="ECO:0000259" key="3">
    <source>
        <dbReference type="SMART" id="SM00495"/>
    </source>
</evidence>
<gene>
    <name evidence="4" type="ORF">E2F48_00725</name>
</gene>
<dbReference type="PANTHER" id="PTHR42976:SF1">
    <property type="entry name" value="GH18 DOMAIN-CONTAINING PROTEIN-RELATED"/>
    <property type="match status" value="1"/>
</dbReference>
<feature type="domain" description="Chitin-binding type-3" evidence="3">
    <location>
        <begin position="530"/>
        <end position="578"/>
    </location>
</feature>
<protein>
    <submittedName>
        <fullName evidence="4">Glycosyl hydrolase family 18</fullName>
    </submittedName>
</protein>
<dbReference type="EMBL" id="SMTK01000001">
    <property type="protein sequence ID" value="TDK27700.1"/>
    <property type="molecule type" value="Genomic_DNA"/>
</dbReference>
<keyword evidence="1 4" id="KW-0378">Hydrolase</keyword>
<keyword evidence="2" id="KW-0812">Transmembrane</keyword>
<feature type="transmembrane region" description="Helical" evidence="2">
    <location>
        <begin position="85"/>
        <end position="106"/>
    </location>
</feature>
<dbReference type="SUPFAM" id="SSF51445">
    <property type="entry name" value="(Trans)glycosidases"/>
    <property type="match status" value="1"/>
</dbReference>
<comment type="caution">
    <text evidence="4">The sequence shown here is derived from an EMBL/GenBank/DDBJ whole genome shotgun (WGS) entry which is preliminary data.</text>
</comment>
<accession>A0A4R5U233</accession>
<reference evidence="4 5" key="1">
    <citation type="submission" date="2019-03" db="EMBL/GenBank/DDBJ databases">
        <title>Arthrobacter sp. nov., an bacterium isolated from biocrust in Mu Us Desert.</title>
        <authorList>
            <person name="Lixiong L."/>
        </authorList>
    </citation>
    <scope>NUCLEOTIDE SEQUENCE [LARGE SCALE GENOMIC DNA]</scope>
    <source>
        <strain evidence="4 5">SLN-3</strain>
    </source>
</reference>
<dbReference type="SUPFAM" id="SSF51055">
    <property type="entry name" value="Carbohydrate binding domain"/>
    <property type="match status" value="2"/>
</dbReference>
<name>A0A4R5U233_9MICC</name>
<dbReference type="GO" id="GO:0030246">
    <property type="term" value="F:carbohydrate binding"/>
    <property type="evidence" value="ECO:0007669"/>
    <property type="project" value="InterPro"/>
</dbReference>
<dbReference type="GO" id="GO:0005576">
    <property type="term" value="C:extracellular region"/>
    <property type="evidence" value="ECO:0007669"/>
    <property type="project" value="InterPro"/>
</dbReference>
<evidence type="ECO:0000313" key="5">
    <source>
        <dbReference type="Proteomes" id="UP000295411"/>
    </source>
</evidence>
<dbReference type="PANTHER" id="PTHR42976">
    <property type="entry name" value="BIFUNCTIONAL CHITINASE/LYSOZYME-RELATED"/>
    <property type="match status" value="1"/>
</dbReference>
<dbReference type="CDD" id="cd12215">
    <property type="entry name" value="ChiC_BD"/>
    <property type="match status" value="2"/>
</dbReference>
<keyword evidence="5" id="KW-1185">Reference proteome</keyword>
<dbReference type="GO" id="GO:0005975">
    <property type="term" value="P:carbohydrate metabolic process"/>
    <property type="evidence" value="ECO:0007669"/>
    <property type="project" value="InterPro"/>
</dbReference>
<feature type="domain" description="Chitin-binding type-3" evidence="3">
    <location>
        <begin position="462"/>
        <end position="510"/>
    </location>
</feature>
<dbReference type="InterPro" id="IPR003610">
    <property type="entry name" value="CBM5/12"/>
</dbReference>
<dbReference type="Gene3D" id="3.20.20.80">
    <property type="entry name" value="Glycosidases"/>
    <property type="match status" value="1"/>
</dbReference>
<dbReference type="CDD" id="cd06543">
    <property type="entry name" value="GH18_PF-ChiA-like"/>
    <property type="match status" value="1"/>
</dbReference>
<evidence type="ECO:0000256" key="1">
    <source>
        <dbReference type="ARBA" id="ARBA00022801"/>
    </source>
</evidence>
<dbReference type="AlphaFoldDB" id="A0A4R5U233"/>
<dbReference type="Pfam" id="PF02839">
    <property type="entry name" value="CBM_5_12"/>
    <property type="match status" value="1"/>
</dbReference>
<dbReference type="GO" id="GO:0004553">
    <property type="term" value="F:hydrolase activity, hydrolyzing O-glycosyl compounds"/>
    <property type="evidence" value="ECO:0007669"/>
    <property type="project" value="InterPro"/>
</dbReference>
<keyword evidence="2" id="KW-1133">Transmembrane helix</keyword>
<proteinExistence type="predicted"/>
<organism evidence="4 5">
    <name type="scientific">Arthrobacter crusticola</name>
    <dbReference type="NCBI Taxonomy" id="2547960"/>
    <lineage>
        <taxon>Bacteria</taxon>
        <taxon>Bacillati</taxon>
        <taxon>Actinomycetota</taxon>
        <taxon>Actinomycetes</taxon>
        <taxon>Micrococcales</taxon>
        <taxon>Micrococcaceae</taxon>
        <taxon>Arthrobacter</taxon>
    </lineage>
</organism>